<dbReference type="Pfam" id="PF00224">
    <property type="entry name" value="PK"/>
    <property type="match status" value="1"/>
</dbReference>
<evidence type="ECO:0000259" key="20">
    <source>
        <dbReference type="Pfam" id="PF00391"/>
    </source>
</evidence>
<dbReference type="SUPFAM" id="SSF51621">
    <property type="entry name" value="Phosphoenolpyruvate/pyruvate domain"/>
    <property type="match status" value="1"/>
</dbReference>
<evidence type="ECO:0000256" key="2">
    <source>
        <dbReference type="ARBA" id="ARBA00001958"/>
    </source>
</evidence>
<keyword evidence="8 18" id="KW-0808">Transferase</keyword>
<keyword evidence="13 18" id="KW-0460">Magnesium</keyword>
<evidence type="ECO:0000256" key="6">
    <source>
        <dbReference type="ARBA" id="ARBA00012142"/>
    </source>
</evidence>
<evidence type="ECO:0000256" key="7">
    <source>
        <dbReference type="ARBA" id="ARBA00018587"/>
    </source>
</evidence>
<dbReference type="SUPFAM" id="SSF52935">
    <property type="entry name" value="PK C-terminal domain-like"/>
    <property type="match status" value="1"/>
</dbReference>
<dbReference type="FunFam" id="3.20.20.60:FF:000025">
    <property type="entry name" value="Pyruvate kinase"/>
    <property type="match status" value="1"/>
</dbReference>
<reference evidence="22" key="2">
    <citation type="journal article" date="2021" name="PeerJ">
        <title>Extensive microbial diversity within the chicken gut microbiome revealed by metagenomics and culture.</title>
        <authorList>
            <person name="Gilroy R."/>
            <person name="Ravi A."/>
            <person name="Getino M."/>
            <person name="Pursley I."/>
            <person name="Horton D.L."/>
            <person name="Alikhan N.F."/>
            <person name="Baker D."/>
            <person name="Gharbi K."/>
            <person name="Hall N."/>
            <person name="Watson M."/>
            <person name="Adriaenssens E.M."/>
            <person name="Foster-Nyarko E."/>
            <person name="Jarju S."/>
            <person name="Secka A."/>
            <person name="Antonio M."/>
            <person name="Oren A."/>
            <person name="Chaudhuri R.R."/>
            <person name="La Ragione R."/>
            <person name="Hildebrand F."/>
            <person name="Pallen M.J."/>
        </authorList>
    </citation>
    <scope>NUCLEOTIDE SEQUENCE</scope>
    <source>
        <strain evidence="22">ChiSjej1B19-3389</strain>
    </source>
</reference>
<dbReference type="FunFam" id="2.40.33.10:FF:000001">
    <property type="entry name" value="Pyruvate kinase"/>
    <property type="match status" value="1"/>
</dbReference>
<dbReference type="InterPro" id="IPR015813">
    <property type="entry name" value="Pyrv/PenolPyrv_kinase-like_dom"/>
</dbReference>
<keyword evidence="15 18" id="KW-0324">Glycolysis</keyword>
<sequence length="583" mass="63363">MRKTKIICTLGPATDDEEVLRQLMLNGMAVARMNMSHGQHSDHKRRADMIKKLRAELNIPVALLLDTKGPEIRTGRFKNSKVNLETGQTFTLTTEDIEGDETRCSITFKDLPKDVQRGSRILIDDGLIEMKVTDVTKTDIVCHVINGGTVATHKGINVPGVALSLPFISEQDKADIAFGVAQDFDFVAASFTRSAEDIIQLRGELEKNNCNNIRIVAKIENSEGVENIDEIIRVSDGIMIARGDLGVEIAMEEIPIIQKKLIAKAYSAGKQVITATQMLDSMIKNPRPTRAEATDVANAIYDGTSAIMLSGETAAGLFPVEAVKTMAIIAERTERDIDYIEKFRKRDIPERPDVTSAISHATCTTAHDLGAVAILTVSKTGQTARMISKFRPACPIISGTTEQKVLRQMNLSWGVIPILVDEKDNTDELFEHVVSVAQKEGYVQNGDLAVITAGIPLGVSGTTNMLKVHLVGDVLVSGMAVNHNSVYGRLCVCRCEEEAWENFKDGDILVIPKTTNEILPLMRKASGIITETGGINSHAAVVCLALDKPVIVGAKNATKLLKSGTTVKLDGNRGIVFSAHSKK</sequence>
<dbReference type="GO" id="GO:0000287">
    <property type="term" value="F:magnesium ion binding"/>
    <property type="evidence" value="ECO:0007669"/>
    <property type="project" value="UniProtKB-UniRule"/>
</dbReference>
<dbReference type="Pfam" id="PF00391">
    <property type="entry name" value="PEP-utilizers"/>
    <property type="match status" value="1"/>
</dbReference>
<protein>
    <recommendedName>
        <fullName evidence="7 17">Pyruvate kinase</fullName>
        <ecNumber evidence="6 17">2.7.1.40</ecNumber>
    </recommendedName>
</protein>
<evidence type="ECO:0000256" key="1">
    <source>
        <dbReference type="ARBA" id="ARBA00001946"/>
    </source>
</evidence>
<dbReference type="InterPro" id="IPR001697">
    <property type="entry name" value="Pyr_Knase"/>
</dbReference>
<dbReference type="PANTHER" id="PTHR11817">
    <property type="entry name" value="PYRUVATE KINASE"/>
    <property type="match status" value="1"/>
</dbReference>
<evidence type="ECO:0000256" key="8">
    <source>
        <dbReference type="ARBA" id="ARBA00022679"/>
    </source>
</evidence>
<dbReference type="InterPro" id="IPR036637">
    <property type="entry name" value="Phosphohistidine_dom_sf"/>
</dbReference>
<keyword evidence="11 18" id="KW-0418">Kinase</keyword>
<dbReference type="Gene3D" id="3.20.20.60">
    <property type="entry name" value="Phosphoenolpyruvate-binding domains"/>
    <property type="match status" value="1"/>
</dbReference>
<dbReference type="InterPro" id="IPR040442">
    <property type="entry name" value="Pyrv_kinase-like_dom_sf"/>
</dbReference>
<comment type="caution">
    <text evidence="22">The sequence shown here is derived from an EMBL/GenBank/DDBJ whole genome shotgun (WGS) entry which is preliminary data.</text>
</comment>
<dbReference type="NCBIfam" id="NF004978">
    <property type="entry name" value="PRK06354.1"/>
    <property type="match status" value="1"/>
</dbReference>
<dbReference type="InterPro" id="IPR015793">
    <property type="entry name" value="Pyrv_Knase_brl"/>
</dbReference>
<dbReference type="GO" id="GO:0030955">
    <property type="term" value="F:potassium ion binding"/>
    <property type="evidence" value="ECO:0007669"/>
    <property type="project" value="UniProtKB-UniRule"/>
</dbReference>
<dbReference type="NCBIfam" id="NF004491">
    <property type="entry name" value="PRK05826.1"/>
    <property type="match status" value="1"/>
</dbReference>
<dbReference type="PROSITE" id="PS00110">
    <property type="entry name" value="PYRUVATE_KINASE"/>
    <property type="match status" value="1"/>
</dbReference>
<evidence type="ECO:0000256" key="9">
    <source>
        <dbReference type="ARBA" id="ARBA00022723"/>
    </source>
</evidence>
<dbReference type="Gene3D" id="3.40.1380.20">
    <property type="entry name" value="Pyruvate kinase, C-terminal domain"/>
    <property type="match status" value="1"/>
</dbReference>
<evidence type="ECO:0000256" key="12">
    <source>
        <dbReference type="ARBA" id="ARBA00022840"/>
    </source>
</evidence>
<dbReference type="InterPro" id="IPR011037">
    <property type="entry name" value="Pyrv_Knase-like_insert_dom_sf"/>
</dbReference>
<comment type="similarity">
    <text evidence="4">In the C-terminal section; belongs to the PEP-utilizing enzyme family.</text>
</comment>
<evidence type="ECO:0000259" key="21">
    <source>
        <dbReference type="Pfam" id="PF02887"/>
    </source>
</evidence>
<evidence type="ECO:0000256" key="18">
    <source>
        <dbReference type="RuleBase" id="RU000504"/>
    </source>
</evidence>
<dbReference type="InterPro" id="IPR015795">
    <property type="entry name" value="Pyrv_Knase_C"/>
</dbReference>
<dbReference type="InterPro" id="IPR015806">
    <property type="entry name" value="Pyrv_Knase_insert_dom_sf"/>
</dbReference>
<evidence type="ECO:0000256" key="17">
    <source>
        <dbReference type="NCBIfam" id="TIGR01064"/>
    </source>
</evidence>
<evidence type="ECO:0000256" key="15">
    <source>
        <dbReference type="ARBA" id="ARBA00023152"/>
    </source>
</evidence>
<dbReference type="PRINTS" id="PR01050">
    <property type="entry name" value="PYRUVTKNASE"/>
</dbReference>
<evidence type="ECO:0000256" key="16">
    <source>
        <dbReference type="ARBA" id="ARBA00023317"/>
    </source>
</evidence>
<evidence type="ECO:0000256" key="14">
    <source>
        <dbReference type="ARBA" id="ARBA00022958"/>
    </source>
</evidence>
<dbReference type="NCBIfam" id="TIGR01064">
    <property type="entry name" value="pyruv_kin"/>
    <property type="match status" value="1"/>
</dbReference>
<evidence type="ECO:0000256" key="10">
    <source>
        <dbReference type="ARBA" id="ARBA00022741"/>
    </source>
</evidence>
<reference evidence="22" key="1">
    <citation type="submission" date="2020-10" db="EMBL/GenBank/DDBJ databases">
        <authorList>
            <person name="Gilroy R."/>
        </authorList>
    </citation>
    <scope>NUCLEOTIDE SEQUENCE</scope>
    <source>
        <strain evidence="22">ChiSjej1B19-3389</strain>
    </source>
</reference>
<dbReference type="EC" id="2.7.1.40" evidence="6 17"/>
<evidence type="ECO:0000256" key="13">
    <source>
        <dbReference type="ARBA" id="ARBA00022842"/>
    </source>
</evidence>
<comment type="cofactor">
    <cofactor evidence="2">
        <name>K(+)</name>
        <dbReference type="ChEBI" id="CHEBI:29103"/>
    </cofactor>
</comment>
<dbReference type="AlphaFoldDB" id="A0A9D0ZKX7"/>
<dbReference type="Gene3D" id="3.50.30.10">
    <property type="entry name" value="Phosphohistidine domain"/>
    <property type="match status" value="1"/>
</dbReference>
<comment type="cofactor">
    <cofactor evidence="1">
        <name>Mg(2+)</name>
        <dbReference type="ChEBI" id="CHEBI:18420"/>
    </cofactor>
</comment>
<dbReference type="EMBL" id="DVFW01000042">
    <property type="protein sequence ID" value="HIQ81224.1"/>
    <property type="molecule type" value="Genomic_DNA"/>
</dbReference>
<evidence type="ECO:0000256" key="5">
    <source>
        <dbReference type="ARBA" id="ARBA00008663"/>
    </source>
</evidence>
<keyword evidence="16 22" id="KW-0670">Pyruvate</keyword>
<comment type="pathway">
    <text evidence="3 18">Carbohydrate degradation; glycolysis; pyruvate from D-glyceraldehyde 3-phosphate: step 5/5.</text>
</comment>
<evidence type="ECO:0000256" key="11">
    <source>
        <dbReference type="ARBA" id="ARBA00022777"/>
    </source>
</evidence>
<comment type="similarity">
    <text evidence="5 18">Belongs to the pyruvate kinase family.</text>
</comment>
<proteinExistence type="inferred from homology"/>
<dbReference type="GO" id="GO:0004743">
    <property type="term" value="F:pyruvate kinase activity"/>
    <property type="evidence" value="ECO:0007669"/>
    <property type="project" value="UniProtKB-UniRule"/>
</dbReference>
<keyword evidence="9" id="KW-0479">Metal-binding</keyword>
<keyword evidence="10" id="KW-0547">Nucleotide-binding</keyword>
<evidence type="ECO:0000313" key="22">
    <source>
        <dbReference type="EMBL" id="HIQ81224.1"/>
    </source>
</evidence>
<comment type="catalytic activity">
    <reaction evidence="18">
        <text>pyruvate + ATP = phosphoenolpyruvate + ADP + H(+)</text>
        <dbReference type="Rhea" id="RHEA:18157"/>
        <dbReference type="ChEBI" id="CHEBI:15361"/>
        <dbReference type="ChEBI" id="CHEBI:15378"/>
        <dbReference type="ChEBI" id="CHEBI:30616"/>
        <dbReference type="ChEBI" id="CHEBI:58702"/>
        <dbReference type="ChEBI" id="CHEBI:456216"/>
        <dbReference type="EC" id="2.7.1.40"/>
    </reaction>
</comment>
<dbReference type="Proteomes" id="UP000886787">
    <property type="component" value="Unassembled WGS sequence"/>
</dbReference>
<evidence type="ECO:0000313" key="23">
    <source>
        <dbReference type="Proteomes" id="UP000886787"/>
    </source>
</evidence>
<dbReference type="InterPro" id="IPR036918">
    <property type="entry name" value="Pyrv_Knase_C_sf"/>
</dbReference>
<dbReference type="GO" id="GO:0005524">
    <property type="term" value="F:ATP binding"/>
    <property type="evidence" value="ECO:0007669"/>
    <property type="project" value="UniProtKB-KW"/>
</dbReference>
<dbReference type="Gene3D" id="2.40.33.10">
    <property type="entry name" value="PK beta-barrel domain-like"/>
    <property type="match status" value="1"/>
</dbReference>
<dbReference type="Pfam" id="PF02887">
    <property type="entry name" value="PK_C"/>
    <property type="match status" value="1"/>
</dbReference>
<dbReference type="InterPro" id="IPR008279">
    <property type="entry name" value="PEP-util_enz_mobile_dom"/>
</dbReference>
<evidence type="ECO:0000259" key="19">
    <source>
        <dbReference type="Pfam" id="PF00224"/>
    </source>
</evidence>
<dbReference type="GO" id="GO:0016301">
    <property type="term" value="F:kinase activity"/>
    <property type="evidence" value="ECO:0007669"/>
    <property type="project" value="UniProtKB-KW"/>
</dbReference>
<feature type="domain" description="Pyruvate kinase C-terminal" evidence="21">
    <location>
        <begin position="357"/>
        <end position="469"/>
    </location>
</feature>
<dbReference type="SUPFAM" id="SSF50800">
    <property type="entry name" value="PK beta-barrel domain-like"/>
    <property type="match status" value="1"/>
</dbReference>
<keyword evidence="14" id="KW-0630">Potassium</keyword>
<dbReference type="SUPFAM" id="SSF52009">
    <property type="entry name" value="Phosphohistidine domain"/>
    <property type="match status" value="1"/>
</dbReference>
<name>A0A9D0ZKX7_9FIRM</name>
<evidence type="ECO:0000256" key="4">
    <source>
        <dbReference type="ARBA" id="ARBA00006237"/>
    </source>
</evidence>
<keyword evidence="12" id="KW-0067">ATP-binding</keyword>
<dbReference type="InterPro" id="IPR018209">
    <property type="entry name" value="Pyrv_Knase_AS"/>
</dbReference>
<feature type="domain" description="PEP-utilising enzyme mobile" evidence="20">
    <location>
        <begin position="503"/>
        <end position="574"/>
    </location>
</feature>
<gene>
    <name evidence="22" type="primary">pyk</name>
    <name evidence="22" type="ORF">IAD32_08095</name>
</gene>
<evidence type="ECO:0000256" key="3">
    <source>
        <dbReference type="ARBA" id="ARBA00004997"/>
    </source>
</evidence>
<feature type="domain" description="Pyruvate kinase barrel" evidence="19">
    <location>
        <begin position="1"/>
        <end position="323"/>
    </location>
</feature>
<organism evidence="22 23">
    <name type="scientific">Candidatus Scatavimonas merdigallinarum</name>
    <dbReference type="NCBI Taxonomy" id="2840914"/>
    <lineage>
        <taxon>Bacteria</taxon>
        <taxon>Bacillati</taxon>
        <taxon>Bacillota</taxon>
        <taxon>Clostridia</taxon>
        <taxon>Eubacteriales</taxon>
        <taxon>Oscillospiraceae</taxon>
        <taxon>Oscillospiraceae incertae sedis</taxon>
        <taxon>Candidatus Scatavimonas</taxon>
    </lineage>
</organism>
<accession>A0A9D0ZKX7</accession>